<accession>A0A2I1CCC8</accession>
<evidence type="ECO:0000256" key="9">
    <source>
        <dbReference type="ARBA" id="ARBA00055200"/>
    </source>
</evidence>
<dbReference type="RefSeq" id="XP_024683873.1">
    <property type="nucleotide sequence ID" value="XM_024831751.1"/>
</dbReference>
<dbReference type="PANTHER" id="PTHR15441">
    <property type="entry name" value="RIBONUCLEASE P PROTEIN SUBUNIT P14"/>
    <property type="match status" value="1"/>
</dbReference>
<comment type="subcellular location">
    <subcellularLocation>
        <location evidence="2">Nucleus</location>
    </subcellularLocation>
</comment>
<gene>
    <name evidence="10" type="ORF">P174DRAFT_511071</name>
</gene>
<dbReference type="SUPFAM" id="SSF160350">
    <property type="entry name" value="Rnp2-like"/>
    <property type="match status" value="1"/>
</dbReference>
<dbReference type="EC" id="3.1.26.5" evidence="4"/>
<dbReference type="InterPro" id="IPR038085">
    <property type="entry name" value="Rnp2-like_sf"/>
</dbReference>
<dbReference type="OMA" id="IVRCPRA"/>
<comment type="function">
    <text evidence="9">Component of ribonuclease P, a protein complex that generates mature tRNA molecules by cleaving their 5'-ends. Also a component of RNase MRP, which cleaves pre-rRNA sequences.</text>
</comment>
<name>A0A2I1CCC8_ASPN1</name>
<keyword evidence="6" id="KW-0378">Hydrolase</keyword>
<evidence type="ECO:0000256" key="6">
    <source>
        <dbReference type="ARBA" id="ARBA00022801"/>
    </source>
</evidence>
<dbReference type="EMBL" id="MSZS01000003">
    <property type="protein sequence ID" value="PKX95278.1"/>
    <property type="molecule type" value="Genomic_DNA"/>
</dbReference>
<dbReference type="OrthoDB" id="24745at2759"/>
<evidence type="ECO:0000256" key="4">
    <source>
        <dbReference type="ARBA" id="ARBA00012179"/>
    </source>
</evidence>
<evidence type="ECO:0000313" key="11">
    <source>
        <dbReference type="Proteomes" id="UP000234474"/>
    </source>
</evidence>
<dbReference type="AlphaFoldDB" id="A0A2I1CCC8"/>
<dbReference type="InterPro" id="IPR002759">
    <property type="entry name" value="Pop5/Rpp14/Rnp2-like"/>
</dbReference>
<protein>
    <recommendedName>
        <fullName evidence="8">Ribonuclease P/MRP protein subunit POP5</fullName>
        <ecNumber evidence="4">3.1.26.5</ecNumber>
    </recommendedName>
</protein>
<dbReference type="Proteomes" id="UP000234474">
    <property type="component" value="Unassembled WGS sequence"/>
</dbReference>
<dbReference type="VEuPathDB" id="FungiDB:P174DRAFT_511071"/>
<keyword evidence="5" id="KW-0819">tRNA processing</keyword>
<dbReference type="GO" id="GO:0030681">
    <property type="term" value="C:multimeric ribonuclease P complex"/>
    <property type="evidence" value="ECO:0007669"/>
    <property type="project" value="TreeGrafter"/>
</dbReference>
<evidence type="ECO:0000256" key="2">
    <source>
        <dbReference type="ARBA" id="ARBA00004123"/>
    </source>
</evidence>
<dbReference type="GO" id="GO:0033204">
    <property type="term" value="F:ribonuclease P RNA binding"/>
    <property type="evidence" value="ECO:0007669"/>
    <property type="project" value="TreeGrafter"/>
</dbReference>
<sequence>MVRVKHRYLLLDILYPERSSWPTSSTSKTKLPPQADAQLRIHSPTSDALTPALLAKMVREEVAEIFGDWGVGRLGGVGAGGVSVKYLSPATSTAIIRCPRASFRLVWTALTYMSQVPDFNNGGMKRGAPAVGVKMRSCVFRVVKVSGTMKKVEEEAIRRARREISRLKGADEMGVLEGLAAAGSGLAAASVRDVMDEDDVDIESDDDVD</sequence>
<comment type="similarity">
    <text evidence="3">Belongs to the eukaryotic/archaeal RNase P protein component 2 family.</text>
</comment>
<dbReference type="GO" id="GO:0005730">
    <property type="term" value="C:nucleolus"/>
    <property type="evidence" value="ECO:0007669"/>
    <property type="project" value="TreeGrafter"/>
</dbReference>
<dbReference type="STRING" id="1392255.A0A2I1CCC8"/>
<comment type="caution">
    <text evidence="10">The sequence shown here is derived from an EMBL/GenBank/DDBJ whole genome shotgun (WGS) entry which is preliminary data.</text>
</comment>
<proteinExistence type="inferred from homology"/>
<evidence type="ECO:0000256" key="5">
    <source>
        <dbReference type="ARBA" id="ARBA00022694"/>
    </source>
</evidence>
<keyword evidence="11" id="KW-1185">Reference proteome</keyword>
<organism evidence="10 11">
    <name type="scientific">Aspergillus novofumigatus (strain IBT 16806)</name>
    <dbReference type="NCBI Taxonomy" id="1392255"/>
    <lineage>
        <taxon>Eukaryota</taxon>
        <taxon>Fungi</taxon>
        <taxon>Dikarya</taxon>
        <taxon>Ascomycota</taxon>
        <taxon>Pezizomycotina</taxon>
        <taxon>Eurotiomycetes</taxon>
        <taxon>Eurotiomycetidae</taxon>
        <taxon>Eurotiales</taxon>
        <taxon>Aspergillaceae</taxon>
        <taxon>Aspergillus</taxon>
        <taxon>Aspergillus subgen. Fumigati</taxon>
    </lineage>
</organism>
<evidence type="ECO:0000313" key="10">
    <source>
        <dbReference type="EMBL" id="PKX95278.1"/>
    </source>
</evidence>
<dbReference type="GO" id="GO:0000172">
    <property type="term" value="C:ribonuclease MRP complex"/>
    <property type="evidence" value="ECO:0007669"/>
    <property type="project" value="TreeGrafter"/>
</dbReference>
<comment type="catalytic activity">
    <reaction evidence="1">
        <text>Endonucleolytic cleavage of RNA, removing 5'-extranucleotides from tRNA precursor.</text>
        <dbReference type="EC" id="3.1.26.5"/>
    </reaction>
</comment>
<dbReference type="Gene3D" id="3.30.70.3250">
    <property type="entry name" value="Ribonuclease P, Pop5 subunit"/>
    <property type="match status" value="1"/>
</dbReference>
<reference evidence="11" key="1">
    <citation type="journal article" date="2018" name="Proc. Natl. Acad. Sci. U.S.A.">
        <title>Linking secondary metabolites to gene clusters through genome sequencing of six diverse Aspergillus species.</title>
        <authorList>
            <person name="Kaerboelling I."/>
            <person name="Vesth T.C."/>
            <person name="Frisvad J.C."/>
            <person name="Nybo J.L."/>
            <person name="Theobald S."/>
            <person name="Kuo A."/>
            <person name="Bowyer P."/>
            <person name="Matsuda Y."/>
            <person name="Mondo S."/>
            <person name="Lyhne E.K."/>
            <person name="Kogle M.E."/>
            <person name="Clum A."/>
            <person name="Lipzen A."/>
            <person name="Salamov A."/>
            <person name="Ngan C.Y."/>
            <person name="Daum C."/>
            <person name="Chiniquy J."/>
            <person name="Barry K."/>
            <person name="LaButti K."/>
            <person name="Haridas S."/>
            <person name="Simmons B.A."/>
            <person name="Magnuson J.K."/>
            <person name="Mortensen U.H."/>
            <person name="Larsen T.O."/>
            <person name="Grigoriev I.V."/>
            <person name="Baker S.E."/>
            <person name="Andersen M.R."/>
        </authorList>
    </citation>
    <scope>NUCLEOTIDE SEQUENCE [LARGE SCALE GENOMIC DNA]</scope>
    <source>
        <strain evidence="11">IBT 16806</strain>
    </source>
</reference>
<evidence type="ECO:0000256" key="1">
    <source>
        <dbReference type="ARBA" id="ARBA00000928"/>
    </source>
</evidence>
<evidence type="ECO:0000256" key="7">
    <source>
        <dbReference type="ARBA" id="ARBA00023242"/>
    </source>
</evidence>
<dbReference type="GO" id="GO:0001682">
    <property type="term" value="P:tRNA 5'-leader removal"/>
    <property type="evidence" value="ECO:0007669"/>
    <property type="project" value="InterPro"/>
</dbReference>
<dbReference type="Pfam" id="PF01900">
    <property type="entry name" value="RNase_P_Rpp14"/>
    <property type="match status" value="1"/>
</dbReference>
<dbReference type="GO" id="GO:0000460">
    <property type="term" value="P:maturation of 5.8S rRNA"/>
    <property type="evidence" value="ECO:0007669"/>
    <property type="project" value="UniProtKB-ARBA"/>
</dbReference>
<dbReference type="GeneID" id="36539087"/>
<keyword evidence="7" id="KW-0539">Nucleus</keyword>
<dbReference type="FunFam" id="3.30.70.3250:FF:000004">
    <property type="entry name" value="Ribonuclease P/MRP protein subunit POP5"/>
    <property type="match status" value="1"/>
</dbReference>
<dbReference type="GO" id="GO:0004526">
    <property type="term" value="F:ribonuclease P activity"/>
    <property type="evidence" value="ECO:0007669"/>
    <property type="project" value="UniProtKB-EC"/>
</dbReference>
<evidence type="ECO:0000256" key="3">
    <source>
        <dbReference type="ARBA" id="ARBA00010800"/>
    </source>
</evidence>
<evidence type="ECO:0000256" key="8">
    <source>
        <dbReference type="ARBA" id="ARBA00044198"/>
    </source>
</evidence>
<dbReference type="PANTHER" id="PTHR15441:SF2">
    <property type="entry name" value="RIBONUCLEASE P_MRP PROTEIN SUBUNIT POP5"/>
    <property type="match status" value="1"/>
</dbReference>